<comment type="caution">
    <text evidence="2">The sequence shown here is derived from an EMBL/GenBank/DDBJ whole genome shotgun (WGS) entry which is preliminary data.</text>
</comment>
<evidence type="ECO:0000313" key="3">
    <source>
        <dbReference type="Proteomes" id="UP000626109"/>
    </source>
</evidence>
<dbReference type="AlphaFoldDB" id="A0A813IZC0"/>
<organism evidence="2 3">
    <name type="scientific">Polarella glacialis</name>
    <name type="common">Dinoflagellate</name>
    <dbReference type="NCBI Taxonomy" id="89957"/>
    <lineage>
        <taxon>Eukaryota</taxon>
        <taxon>Sar</taxon>
        <taxon>Alveolata</taxon>
        <taxon>Dinophyceae</taxon>
        <taxon>Suessiales</taxon>
        <taxon>Suessiaceae</taxon>
        <taxon>Polarella</taxon>
    </lineage>
</organism>
<name>A0A813IZC0_POLGL</name>
<feature type="compositionally biased region" description="Low complexity" evidence="1">
    <location>
        <begin position="49"/>
        <end position="63"/>
    </location>
</feature>
<protein>
    <submittedName>
        <fullName evidence="2">Uncharacterized protein</fullName>
    </submittedName>
</protein>
<evidence type="ECO:0000256" key="1">
    <source>
        <dbReference type="SAM" id="MobiDB-lite"/>
    </source>
</evidence>
<feature type="compositionally biased region" description="Low complexity" evidence="1">
    <location>
        <begin position="22"/>
        <end position="42"/>
    </location>
</feature>
<feature type="compositionally biased region" description="Polar residues" evidence="1">
    <location>
        <begin position="70"/>
        <end position="88"/>
    </location>
</feature>
<dbReference type="Proteomes" id="UP000626109">
    <property type="component" value="Unassembled WGS sequence"/>
</dbReference>
<proteinExistence type="predicted"/>
<feature type="region of interest" description="Disordered" evidence="1">
    <location>
        <begin position="1"/>
        <end position="88"/>
    </location>
</feature>
<accession>A0A813IZC0</accession>
<dbReference type="EMBL" id="CAJNNW010018054">
    <property type="protein sequence ID" value="CAE8662288.1"/>
    <property type="molecule type" value="Genomic_DNA"/>
</dbReference>
<sequence length="111" mass="12999">MKNMTIGALRWKKLGQHEIKTSNKNKNKNNSNSNKQQPQQQKQQHKKQQQQQQHQKQQTSHTQAVENKRSASTTTRITQCRWNNSRSQQHCESLELKELNAQLQNGGNHEC</sequence>
<gene>
    <name evidence="2" type="ORF">PGLA2088_LOCUS14809</name>
</gene>
<reference evidence="2" key="1">
    <citation type="submission" date="2021-02" db="EMBL/GenBank/DDBJ databases">
        <authorList>
            <person name="Dougan E. K."/>
            <person name="Rhodes N."/>
            <person name="Thang M."/>
            <person name="Chan C."/>
        </authorList>
    </citation>
    <scope>NUCLEOTIDE SEQUENCE</scope>
</reference>
<evidence type="ECO:0000313" key="2">
    <source>
        <dbReference type="EMBL" id="CAE8662288.1"/>
    </source>
</evidence>